<reference evidence="1 2" key="1">
    <citation type="submission" date="2011-01" db="EMBL/GenBank/DDBJ databases">
        <authorList>
            <person name="Muzny D."/>
            <person name="Qin X."/>
            <person name="Deng J."/>
            <person name="Jiang H."/>
            <person name="Liu Y."/>
            <person name="Qu J."/>
            <person name="Song X.-Z."/>
            <person name="Zhang L."/>
            <person name="Thornton R."/>
            <person name="Coyle M."/>
            <person name="Francisco L."/>
            <person name="Jackson L."/>
            <person name="Javaid M."/>
            <person name="Korchina V."/>
            <person name="Kovar C."/>
            <person name="Mata R."/>
            <person name="Mathew T."/>
            <person name="Ngo R."/>
            <person name="Nguyen L."/>
            <person name="Nguyen N."/>
            <person name="Okwuonu G."/>
            <person name="Ongeri F."/>
            <person name="Pham C."/>
            <person name="Simmons D."/>
            <person name="Wilczek-Boney K."/>
            <person name="Hale W."/>
            <person name="Jakkamsetti A."/>
            <person name="Pham P."/>
            <person name="Ruth R."/>
            <person name="San Lucas F."/>
            <person name="Warren J."/>
            <person name="Zhang J."/>
            <person name="Zhao Z."/>
            <person name="Zhou C."/>
            <person name="Zhu D."/>
            <person name="Lee S."/>
            <person name="Bess C."/>
            <person name="Blankenburg K."/>
            <person name="Forbes L."/>
            <person name="Fu Q."/>
            <person name="Gubbala S."/>
            <person name="Hirani K."/>
            <person name="Jayaseelan J.C."/>
            <person name="Lara F."/>
            <person name="Munidasa M."/>
            <person name="Palculict T."/>
            <person name="Patil S."/>
            <person name="Pu L.-L."/>
            <person name="Saada N."/>
            <person name="Tang L."/>
            <person name="Weissenberger G."/>
            <person name="Zhu Y."/>
            <person name="Hemphill L."/>
            <person name="Shang Y."/>
            <person name="Youmans B."/>
            <person name="Ayvaz T."/>
            <person name="Ross M."/>
            <person name="Santibanez J."/>
            <person name="Aqrawi P."/>
            <person name="Gross S."/>
            <person name="Joshi V."/>
            <person name="Fowler G."/>
            <person name="Nazareth L."/>
            <person name="Reid J."/>
            <person name="Worley K."/>
            <person name="Petrosino J."/>
            <person name="Highlander S."/>
            <person name="Gibbs R."/>
        </authorList>
    </citation>
    <scope>NUCLEOTIDE SEQUENCE [LARGE SCALE GENOMIC DNA]</scope>
    <source>
        <strain evidence="1 2">ATCC 12755</strain>
    </source>
</reference>
<protein>
    <submittedName>
        <fullName evidence="1">Uncharacterized protein</fullName>
    </submittedName>
</protein>
<evidence type="ECO:0000313" key="2">
    <source>
        <dbReference type="Proteomes" id="UP000004835"/>
    </source>
</evidence>
<dbReference type="Proteomes" id="UP000004835">
    <property type="component" value="Unassembled WGS sequence"/>
</dbReference>
<sequence length="53" mass="6168">MIADNVNRKRKSLSLLHGKWLKDFLYNAKEQPIIYGELEEEAFAYISLGKAVR</sequence>
<name>F0EJP6_ENTCA</name>
<accession>F0EJP6</accession>
<gene>
    <name evidence="1" type="ORF">HMPREF9087_1609</name>
</gene>
<evidence type="ECO:0000313" key="1">
    <source>
        <dbReference type="EMBL" id="EGC69689.1"/>
    </source>
</evidence>
<dbReference type="EMBL" id="AEWT01000011">
    <property type="protein sequence ID" value="EGC69689.1"/>
    <property type="molecule type" value="Genomic_DNA"/>
</dbReference>
<proteinExistence type="predicted"/>
<dbReference type="AlphaFoldDB" id="F0EJP6"/>
<dbReference type="HOGENOM" id="CLU_3061162_0_0_9"/>
<organism evidence="1 2">
    <name type="scientific">Enterococcus casseliflavus ATCC 12755</name>
    <dbReference type="NCBI Taxonomy" id="888066"/>
    <lineage>
        <taxon>Bacteria</taxon>
        <taxon>Bacillati</taxon>
        <taxon>Bacillota</taxon>
        <taxon>Bacilli</taxon>
        <taxon>Lactobacillales</taxon>
        <taxon>Enterococcaceae</taxon>
        <taxon>Enterococcus</taxon>
    </lineage>
</organism>
<comment type="caution">
    <text evidence="1">The sequence shown here is derived from an EMBL/GenBank/DDBJ whole genome shotgun (WGS) entry which is preliminary data.</text>
</comment>